<name>A0A9W6ZT43_9STRA</name>
<keyword evidence="1" id="KW-0472">Membrane</keyword>
<sequence>MDNETAVWYTSLCAFAALNFVLTLREYKNQKWSTSDVLDYGYQSKMFYLCIPFVFECAYRSVLPRIDIPRMCFFDVWPNMVLFGRLTAFVGEWCWMLQISLALQKILGELDVVTEKKGCCTSFVAAKRVASLLPFICLLAECFGTTGPVTTNNLWCIFEACTWTTMFTITTLCALVIRRGLKEIGGSNKSVSRFNNVLILTGLVYVPYMILSNIPLYVQRYREDQENDVQYLPFSDGLPDIAKCHDASTKWEDWKEDAFWMVGYYGPAVWTSIWLMNAPSILRDGVKRSDDDDEIKGNSFVVTLL</sequence>
<protein>
    <submittedName>
        <fullName evidence="2">Uncharacterized protein</fullName>
    </submittedName>
</protein>
<feature type="transmembrane region" description="Helical" evidence="1">
    <location>
        <begin position="124"/>
        <end position="146"/>
    </location>
</feature>
<dbReference type="EMBL" id="BRXZ01002341">
    <property type="protein sequence ID" value="GMH60149.1"/>
    <property type="molecule type" value="Genomic_DNA"/>
</dbReference>
<feature type="transmembrane region" description="Helical" evidence="1">
    <location>
        <begin position="6"/>
        <end position="25"/>
    </location>
</feature>
<evidence type="ECO:0000256" key="1">
    <source>
        <dbReference type="SAM" id="Phobius"/>
    </source>
</evidence>
<evidence type="ECO:0000313" key="2">
    <source>
        <dbReference type="EMBL" id="GMH60149.1"/>
    </source>
</evidence>
<comment type="caution">
    <text evidence="2">The sequence shown here is derived from an EMBL/GenBank/DDBJ whole genome shotgun (WGS) entry which is preliminary data.</text>
</comment>
<dbReference type="AlphaFoldDB" id="A0A9W6ZT43"/>
<keyword evidence="3" id="KW-1185">Reference proteome</keyword>
<organism evidence="2 3">
    <name type="scientific">Triparma retinervis</name>
    <dbReference type="NCBI Taxonomy" id="2557542"/>
    <lineage>
        <taxon>Eukaryota</taxon>
        <taxon>Sar</taxon>
        <taxon>Stramenopiles</taxon>
        <taxon>Ochrophyta</taxon>
        <taxon>Bolidophyceae</taxon>
        <taxon>Parmales</taxon>
        <taxon>Triparmaceae</taxon>
        <taxon>Triparma</taxon>
    </lineage>
</organism>
<keyword evidence="1" id="KW-0812">Transmembrane</keyword>
<feature type="transmembrane region" description="Helical" evidence="1">
    <location>
        <begin position="152"/>
        <end position="177"/>
    </location>
</feature>
<keyword evidence="1" id="KW-1133">Transmembrane helix</keyword>
<proteinExistence type="predicted"/>
<evidence type="ECO:0000313" key="3">
    <source>
        <dbReference type="Proteomes" id="UP001165082"/>
    </source>
</evidence>
<dbReference type="OrthoDB" id="185089at2759"/>
<accession>A0A9W6ZT43</accession>
<gene>
    <name evidence="2" type="ORF">TrRE_jg8345</name>
</gene>
<dbReference type="Proteomes" id="UP001165082">
    <property type="component" value="Unassembled WGS sequence"/>
</dbReference>
<feature type="transmembrane region" description="Helical" evidence="1">
    <location>
        <begin position="258"/>
        <end position="278"/>
    </location>
</feature>
<reference evidence="2" key="1">
    <citation type="submission" date="2022-07" db="EMBL/GenBank/DDBJ databases">
        <title>Genome analysis of Parmales, a sister group of diatoms, reveals the evolutionary specialization of diatoms from phago-mixotrophs to photoautotrophs.</title>
        <authorList>
            <person name="Ban H."/>
            <person name="Sato S."/>
            <person name="Yoshikawa S."/>
            <person name="Kazumasa Y."/>
            <person name="Nakamura Y."/>
            <person name="Ichinomiya M."/>
            <person name="Saitoh K."/>
            <person name="Sato N."/>
            <person name="Blanc-Mathieu R."/>
            <person name="Endo H."/>
            <person name="Kuwata A."/>
            <person name="Ogata H."/>
        </authorList>
    </citation>
    <scope>NUCLEOTIDE SEQUENCE</scope>
</reference>
<feature type="transmembrane region" description="Helical" evidence="1">
    <location>
        <begin position="197"/>
        <end position="218"/>
    </location>
</feature>